<proteinExistence type="predicted"/>
<dbReference type="HOGENOM" id="CLU_473969_0_0_5"/>
<accession>A3SQ00</accession>
<keyword evidence="1" id="KW-0812">Transmembrane</keyword>
<evidence type="ECO:0000256" key="1">
    <source>
        <dbReference type="SAM" id="Phobius"/>
    </source>
</evidence>
<reference evidence="2 3" key="1">
    <citation type="submission" date="2005-12" db="EMBL/GenBank/DDBJ databases">
        <authorList>
            <person name="Moran M.A."/>
            <person name="Ferriera S."/>
            <person name="Johnson J."/>
            <person name="Kravitz S."/>
            <person name="Halpern A."/>
            <person name="Remington K."/>
            <person name="Beeson K."/>
            <person name="Tran B."/>
            <person name="Rogers Y.-H."/>
            <person name="Friedman R."/>
            <person name="Venter J.C."/>
        </authorList>
    </citation>
    <scope>NUCLEOTIDE SEQUENCE [LARGE SCALE GENOMIC DNA]</scope>
    <source>
        <strain evidence="3">ATCC BAA-591 / DSM 15170 / ISM</strain>
    </source>
</reference>
<sequence>MRAYFIVIACLGAMIGVLMLPDLLMGLTYLTFGLVLLFGLLIANLFALMILMIPAVLLGRKTRAGAALLGAVIFLGAVFGPGLYRNHLDPNAAWLQPVLSAELKTPPRSVELWTKWSGKEAHDLTCSDICMQLLRNPDLDWIRLRWSSKTAALFARDRDGRLRAQENHERPADVMINDYEVSGEWPRPGNLDIWEVQSRPEGYVIVDQRNRKVIARNLEAKAKGVWHFAFLYMDPEERGLASLHLWRNSWLKISADPDRTLKSDLIHFGLFDPDISYDTVNDPVILDDAVRKILQRYQSPHPAPLSADEKDLLREFDLQLDRGLRLPERKDLVAELIKQGFGFGKGARKILEADPSIRSELFAIAASNFHNRDIFAAKLAKLEFYYRLDRNESLAEVGQYETELAMAFRRADHQRKVNSLPLLYYFKMDHPDLILDQIIALFPPLSDVNRRYSDETLRGWQAQGADIEFMQGLWKKKIIIETPPDHIQLSHPAIIAMAKMEDLDQDYLRSWMMRWSLEHHRVRWFEKDVNKAVVDLLVKHDLLDVLAFLQGSMFPNRGLDTPRDPSKFATPLVLR</sequence>
<dbReference type="EMBL" id="AALY01000002">
    <property type="protein sequence ID" value="EAP76540.1"/>
    <property type="molecule type" value="Genomic_DNA"/>
</dbReference>
<keyword evidence="1" id="KW-1133">Transmembrane helix</keyword>
<keyword evidence="3" id="KW-1185">Reference proteome</keyword>
<feature type="transmembrane region" description="Helical" evidence="1">
    <location>
        <begin position="30"/>
        <end position="57"/>
    </location>
</feature>
<feature type="transmembrane region" description="Helical" evidence="1">
    <location>
        <begin position="64"/>
        <end position="84"/>
    </location>
</feature>
<protein>
    <submittedName>
        <fullName evidence="2">Uncharacterized protein</fullName>
    </submittedName>
</protein>
<gene>
    <name evidence="2" type="ORF">ISM_16780</name>
</gene>
<dbReference type="RefSeq" id="WP_009815365.1">
    <property type="nucleotide sequence ID" value="NZ_CH724156.1"/>
</dbReference>
<name>A3SQ00_ROSNI</name>
<dbReference type="AlphaFoldDB" id="A3SQ00"/>
<dbReference type="Proteomes" id="UP000005954">
    <property type="component" value="Unassembled WGS sequence"/>
</dbReference>
<dbReference type="OrthoDB" id="9798857at2"/>
<keyword evidence="1" id="KW-0472">Membrane</keyword>
<organism evidence="2 3">
    <name type="scientific">Roseovarius nubinhibens (strain ATCC BAA-591 / DSM 15170 / ISM)</name>
    <dbReference type="NCBI Taxonomy" id="89187"/>
    <lineage>
        <taxon>Bacteria</taxon>
        <taxon>Pseudomonadati</taxon>
        <taxon>Pseudomonadota</taxon>
        <taxon>Alphaproteobacteria</taxon>
        <taxon>Rhodobacterales</taxon>
        <taxon>Roseobacteraceae</taxon>
        <taxon>Roseovarius</taxon>
    </lineage>
</organism>
<feature type="transmembrane region" description="Helical" evidence="1">
    <location>
        <begin position="5"/>
        <end position="24"/>
    </location>
</feature>
<evidence type="ECO:0000313" key="3">
    <source>
        <dbReference type="Proteomes" id="UP000005954"/>
    </source>
</evidence>
<evidence type="ECO:0000313" key="2">
    <source>
        <dbReference type="EMBL" id="EAP76540.1"/>
    </source>
</evidence>
<comment type="caution">
    <text evidence="2">The sequence shown here is derived from an EMBL/GenBank/DDBJ whole genome shotgun (WGS) entry which is preliminary data.</text>
</comment>